<evidence type="ECO:0000313" key="4">
    <source>
        <dbReference type="EMBL" id="QSX07867.1"/>
    </source>
</evidence>
<feature type="domain" description="PAS" evidence="1">
    <location>
        <begin position="8"/>
        <end position="51"/>
    </location>
</feature>
<dbReference type="InterPro" id="IPR035965">
    <property type="entry name" value="PAS-like_dom_sf"/>
</dbReference>
<dbReference type="NCBIfam" id="TIGR00254">
    <property type="entry name" value="GGDEF"/>
    <property type="match status" value="1"/>
</dbReference>
<dbReference type="CDD" id="cd01949">
    <property type="entry name" value="GGDEF"/>
    <property type="match status" value="1"/>
</dbReference>
<reference evidence="4" key="1">
    <citation type="submission" date="2021-03" db="EMBL/GenBank/DDBJ databases">
        <title>Alkalibacter marinus sp. nov., isolated from tidal flat sediment.</title>
        <authorList>
            <person name="Namirimu T."/>
            <person name="Yang J.-A."/>
            <person name="Yang S.-H."/>
            <person name="Kim Y.-J."/>
            <person name="Kwon K.K."/>
        </authorList>
    </citation>
    <scope>NUCLEOTIDE SEQUENCE</scope>
    <source>
        <strain evidence="4">ES005</strain>
    </source>
</reference>
<evidence type="ECO:0000259" key="3">
    <source>
        <dbReference type="PROSITE" id="PS50887"/>
    </source>
</evidence>
<dbReference type="GO" id="GO:0052621">
    <property type="term" value="F:diguanylate cyclase activity"/>
    <property type="evidence" value="ECO:0007669"/>
    <property type="project" value="TreeGrafter"/>
</dbReference>
<dbReference type="SMART" id="SM00267">
    <property type="entry name" value="GGDEF"/>
    <property type="match status" value="1"/>
</dbReference>
<dbReference type="PROSITE" id="PS50112">
    <property type="entry name" value="PAS"/>
    <property type="match status" value="1"/>
</dbReference>
<dbReference type="PROSITE" id="PS50113">
    <property type="entry name" value="PAC"/>
    <property type="match status" value="1"/>
</dbReference>
<dbReference type="FunFam" id="3.30.70.270:FF:000001">
    <property type="entry name" value="Diguanylate cyclase domain protein"/>
    <property type="match status" value="1"/>
</dbReference>
<dbReference type="AlphaFoldDB" id="A0A975AGY2"/>
<evidence type="ECO:0000313" key="5">
    <source>
        <dbReference type="Proteomes" id="UP000663499"/>
    </source>
</evidence>
<organism evidence="4 5">
    <name type="scientific">Alkalibacter rhizosphaerae</name>
    <dbReference type="NCBI Taxonomy" id="2815577"/>
    <lineage>
        <taxon>Bacteria</taxon>
        <taxon>Bacillati</taxon>
        <taxon>Bacillota</taxon>
        <taxon>Clostridia</taxon>
        <taxon>Eubacteriales</taxon>
        <taxon>Eubacteriaceae</taxon>
        <taxon>Alkalibacter</taxon>
    </lineage>
</organism>
<feature type="domain" description="GGDEF" evidence="3">
    <location>
        <begin position="169"/>
        <end position="300"/>
    </location>
</feature>
<name>A0A975AGY2_9FIRM</name>
<keyword evidence="5" id="KW-1185">Reference proteome</keyword>
<dbReference type="InterPro" id="IPR000014">
    <property type="entry name" value="PAS"/>
</dbReference>
<dbReference type="InterPro" id="IPR000700">
    <property type="entry name" value="PAS-assoc_C"/>
</dbReference>
<dbReference type="InterPro" id="IPR000160">
    <property type="entry name" value="GGDEF_dom"/>
</dbReference>
<dbReference type="RefSeq" id="WP_207299209.1">
    <property type="nucleotide sequence ID" value="NZ_CP071444.1"/>
</dbReference>
<accession>A0A975AGY2</accession>
<dbReference type="InterPro" id="IPR043128">
    <property type="entry name" value="Rev_trsase/Diguanyl_cyclase"/>
</dbReference>
<dbReference type="Gene3D" id="3.30.450.20">
    <property type="entry name" value="PAS domain"/>
    <property type="match status" value="1"/>
</dbReference>
<dbReference type="EMBL" id="CP071444">
    <property type="protein sequence ID" value="QSX07867.1"/>
    <property type="molecule type" value="Genomic_DNA"/>
</dbReference>
<dbReference type="PANTHER" id="PTHR45138:SF9">
    <property type="entry name" value="DIGUANYLATE CYCLASE DGCM-RELATED"/>
    <property type="match status" value="1"/>
</dbReference>
<dbReference type="SUPFAM" id="SSF55073">
    <property type="entry name" value="Nucleotide cyclase"/>
    <property type="match status" value="1"/>
</dbReference>
<evidence type="ECO:0000259" key="2">
    <source>
        <dbReference type="PROSITE" id="PS50113"/>
    </source>
</evidence>
<proteinExistence type="predicted"/>
<sequence>MNNKKFIEQEFYRFIFENSMDAIFLTSPDGAIHRANPAACRMFEMTEEELVKAGRAGIVDLEDPRLEAGLKEREEKGFVFAELTYIKKDGTRFPGQVTSTIFHDENGSPWTAMIVRDVTHVKQTKDALLELQKVTEDMASRDYLTGVLNRRGFVEKLKKEVSRLQREKGQLTLMMIDIDYFKAINDQYGHLQGDALLIEFADRLKKLIRPYDEIGRYGGDEFILMMPNTGEADALLAAERIRLVFKNDPIKTTKKKIPITLSIGVSVYTHEDGRDLTSMLSKVDDNMYRAKEKRDFVYAH</sequence>
<dbReference type="PANTHER" id="PTHR45138">
    <property type="entry name" value="REGULATORY COMPONENTS OF SENSORY TRANSDUCTION SYSTEM"/>
    <property type="match status" value="1"/>
</dbReference>
<dbReference type="Pfam" id="PF13426">
    <property type="entry name" value="PAS_9"/>
    <property type="match status" value="1"/>
</dbReference>
<dbReference type="KEGG" id="alka:J0B03_08595"/>
<dbReference type="CDD" id="cd00130">
    <property type="entry name" value="PAS"/>
    <property type="match status" value="1"/>
</dbReference>
<dbReference type="NCBIfam" id="TIGR00229">
    <property type="entry name" value="sensory_box"/>
    <property type="match status" value="1"/>
</dbReference>
<dbReference type="Proteomes" id="UP000663499">
    <property type="component" value="Chromosome"/>
</dbReference>
<dbReference type="InterPro" id="IPR050469">
    <property type="entry name" value="Diguanylate_Cyclase"/>
</dbReference>
<dbReference type="SUPFAM" id="SSF55785">
    <property type="entry name" value="PYP-like sensor domain (PAS domain)"/>
    <property type="match status" value="1"/>
</dbReference>
<protein>
    <submittedName>
        <fullName evidence="4">GGDEF domain-containing protein</fullName>
    </submittedName>
</protein>
<dbReference type="SMART" id="SM00091">
    <property type="entry name" value="PAS"/>
    <property type="match status" value="1"/>
</dbReference>
<dbReference type="Gene3D" id="3.30.70.270">
    <property type="match status" value="1"/>
</dbReference>
<dbReference type="PROSITE" id="PS50887">
    <property type="entry name" value="GGDEF"/>
    <property type="match status" value="1"/>
</dbReference>
<dbReference type="InterPro" id="IPR029787">
    <property type="entry name" value="Nucleotide_cyclase"/>
</dbReference>
<feature type="domain" description="PAC" evidence="2">
    <location>
        <begin position="79"/>
        <end position="130"/>
    </location>
</feature>
<gene>
    <name evidence="4" type="ORF">J0B03_08595</name>
</gene>
<dbReference type="Pfam" id="PF00990">
    <property type="entry name" value="GGDEF"/>
    <property type="match status" value="1"/>
</dbReference>
<evidence type="ECO:0000259" key="1">
    <source>
        <dbReference type="PROSITE" id="PS50112"/>
    </source>
</evidence>